<dbReference type="EMBL" id="CP000542">
    <property type="protein sequence ID" value="ABM57222.1"/>
    <property type="molecule type" value="Genomic_DNA"/>
</dbReference>
<dbReference type="InterPro" id="IPR025411">
    <property type="entry name" value="DUF4136"/>
</dbReference>
<dbReference type="AlphaFoldDB" id="A1WHW5"/>
<evidence type="ECO:0000313" key="3">
    <source>
        <dbReference type="EMBL" id="ABM57222.1"/>
    </source>
</evidence>
<dbReference type="STRING" id="391735.Veis_1462"/>
<keyword evidence="4" id="KW-1185">Reference proteome</keyword>
<dbReference type="GeneID" id="76460085"/>
<dbReference type="Pfam" id="PF13590">
    <property type="entry name" value="DUF4136"/>
    <property type="match status" value="1"/>
</dbReference>
<sequence>MLRRSTLPFALLLGLAAALAGCSSTRLVDGQVQSFSTLAAMPAPATYRIERLPSQQTPAFDTLAALAEQSLARAGLQRDDAAPRLLVQIGIQADSVPRYDSLRGPGFYGFYGPPPWAWRDGWGLHGFWRMAEPTPLYRRAVSLVLRDATTQAIVYETSAVHEDTWVSDPAVYGVLFDAALNGFPQPPGGARQVRLPLTPTTP</sequence>
<feature type="domain" description="DUF4136" evidence="2">
    <location>
        <begin position="39"/>
        <end position="184"/>
    </location>
</feature>
<feature type="signal peptide" evidence="1">
    <location>
        <begin position="1"/>
        <end position="20"/>
    </location>
</feature>
<dbReference type="Proteomes" id="UP000000374">
    <property type="component" value="Chromosome"/>
</dbReference>
<proteinExistence type="predicted"/>
<keyword evidence="1" id="KW-0732">Signal</keyword>
<evidence type="ECO:0000313" key="4">
    <source>
        <dbReference type="Proteomes" id="UP000000374"/>
    </source>
</evidence>
<dbReference type="PROSITE" id="PS51257">
    <property type="entry name" value="PROKAR_LIPOPROTEIN"/>
    <property type="match status" value="1"/>
</dbReference>
<dbReference type="OrthoDB" id="8687009at2"/>
<protein>
    <recommendedName>
        <fullName evidence="2">DUF4136 domain-containing protein</fullName>
    </recommendedName>
</protein>
<organism evidence="3 4">
    <name type="scientific">Verminephrobacter eiseniae (strain EF01-2)</name>
    <dbReference type="NCBI Taxonomy" id="391735"/>
    <lineage>
        <taxon>Bacteria</taxon>
        <taxon>Pseudomonadati</taxon>
        <taxon>Pseudomonadota</taxon>
        <taxon>Betaproteobacteria</taxon>
        <taxon>Burkholderiales</taxon>
        <taxon>Comamonadaceae</taxon>
        <taxon>Verminephrobacter</taxon>
    </lineage>
</organism>
<dbReference type="KEGG" id="vei:Veis_1462"/>
<dbReference type="HOGENOM" id="CLU_107152_0_0_4"/>
<accession>A1WHW5</accession>
<evidence type="ECO:0000259" key="2">
    <source>
        <dbReference type="Pfam" id="PF13590"/>
    </source>
</evidence>
<dbReference type="RefSeq" id="WP_011809229.1">
    <property type="nucleotide sequence ID" value="NC_008786.1"/>
</dbReference>
<feature type="chain" id="PRO_5002640661" description="DUF4136 domain-containing protein" evidence="1">
    <location>
        <begin position="21"/>
        <end position="202"/>
    </location>
</feature>
<dbReference type="eggNOG" id="ENOG50330E3">
    <property type="taxonomic scope" value="Bacteria"/>
</dbReference>
<evidence type="ECO:0000256" key="1">
    <source>
        <dbReference type="SAM" id="SignalP"/>
    </source>
</evidence>
<name>A1WHW5_VEREI</name>
<gene>
    <name evidence="3" type="ordered locus">Veis_1462</name>
</gene>
<reference evidence="4" key="1">
    <citation type="submission" date="2006-12" db="EMBL/GenBank/DDBJ databases">
        <title>Complete sequence of chromosome 1 of Verminephrobacter eiseniae EF01-2.</title>
        <authorList>
            <person name="Copeland A."/>
            <person name="Lucas S."/>
            <person name="Lapidus A."/>
            <person name="Barry K."/>
            <person name="Detter J.C."/>
            <person name="Glavina del Rio T."/>
            <person name="Dalin E."/>
            <person name="Tice H."/>
            <person name="Pitluck S."/>
            <person name="Chertkov O."/>
            <person name="Brettin T."/>
            <person name="Bruce D."/>
            <person name="Han C."/>
            <person name="Tapia R."/>
            <person name="Gilna P."/>
            <person name="Schmutz J."/>
            <person name="Larimer F."/>
            <person name="Land M."/>
            <person name="Hauser L."/>
            <person name="Kyrpides N."/>
            <person name="Kim E."/>
            <person name="Stahl D."/>
            <person name="Richardson P."/>
        </authorList>
    </citation>
    <scope>NUCLEOTIDE SEQUENCE [LARGE SCALE GENOMIC DNA]</scope>
    <source>
        <strain evidence="4">EF01-2</strain>
    </source>
</reference>